<dbReference type="RefSeq" id="XP_015960755.1">
    <property type="nucleotide sequence ID" value="XM_016105269.1"/>
</dbReference>
<protein>
    <submittedName>
        <fullName evidence="5">Uncharacterized protein LOC107484727</fullName>
    </submittedName>
</protein>
<dbReference type="AlphaFoldDB" id="A0A6P4D215"/>
<feature type="domain" description="MULE transposase" evidence="3">
    <location>
        <begin position="475"/>
        <end position="573"/>
    </location>
</feature>
<accession>A0A6P4D215</accession>
<dbReference type="PANTHER" id="PTHR31973:SF195">
    <property type="entry name" value="MUDR FAMILY TRANSPOSASE"/>
    <property type="match status" value="1"/>
</dbReference>
<feature type="compositionally biased region" description="Polar residues" evidence="1">
    <location>
        <begin position="228"/>
        <end position="237"/>
    </location>
</feature>
<keyword evidence="4" id="KW-1185">Reference proteome</keyword>
<dbReference type="PANTHER" id="PTHR31973">
    <property type="entry name" value="POLYPROTEIN, PUTATIVE-RELATED"/>
    <property type="match status" value="1"/>
</dbReference>
<sequence>MASEESFLVLVHYRGSIKRKTRSGVKFTDKDPLCIIVTPTTTYDALVSSVLEKLGLEGVKRVKKFFYRIPTAVLHDTVKFDCFTIGSEEDLQVMFLSRRQFPEVRTPELLAKLVDVVSSSGGSNRNANTIAAVAGSSSRPAVASSSAPVYEPPMQPVASPSFAVDLSGNVGDEVRYGEHIPTEVHCPTPAGVSDGLFDDPDDDDVEPEMIADESGDDVGTTVPRRATGGSSSGTQQYPPHFSSLDLDAMRQDDNALQASGFGARDTEGSAGMNEFQDKDEALLSVKTYSIRRGVQYKVVESDYRRYVGKCSEFGNGCTWLIRLSLRQRKGIWEVKRYNGPHTCLASSISSDHRSLDYHVISTFVMPMVRADAGVNIKVLQNATAAHFGFRPTYRRVWMAKQKAVAIIYGDWDESYNELPRWELGVQLTMPGTVAILRTCPIRAGGQHDESQAYFHRLFWTFLPCIEAFRHCKPLVSIDGTHLYGKYGGTLLVAIAQDGNSNILPVAFALVEGENAESWSFFLSHLREHVTPQPGLLVISDRHNGIKAALEAPDGGWLPPAAYRAFCIRHVTANFALTFKGKDARRLLVNAAYAKTEVEFAYWFDILRSENPAMCDWANRIDYSLWTQYCDGGRRFGHMTTNISECVNSILKGVRNLPVCSLVKATYGRWYNPAICKYGTYLSSRRISCCRLTLDMQRRGWPMGFTPPIPEGFWPPYAGPTVIPDPSMRRTREGRPRSTRIRTNMDEADPNQPKRCGLCRQPGHTRRSCPQAAGPSGIAGNQ</sequence>
<feature type="domain" description="Transposase MuDR plant" evidence="2">
    <location>
        <begin position="274"/>
        <end position="331"/>
    </location>
</feature>
<reference evidence="5" key="2">
    <citation type="submission" date="2025-08" db="UniProtKB">
        <authorList>
            <consortium name="RefSeq"/>
        </authorList>
    </citation>
    <scope>IDENTIFICATION</scope>
    <source>
        <tissue evidence="5">Whole plant</tissue>
    </source>
</reference>
<feature type="region of interest" description="Disordered" evidence="1">
    <location>
        <begin position="182"/>
        <end position="242"/>
    </location>
</feature>
<evidence type="ECO:0000259" key="3">
    <source>
        <dbReference type="Pfam" id="PF10551"/>
    </source>
</evidence>
<dbReference type="Proteomes" id="UP000515211">
    <property type="component" value="Chromosome 4"/>
</dbReference>
<evidence type="ECO:0000259" key="2">
    <source>
        <dbReference type="Pfam" id="PF03108"/>
    </source>
</evidence>
<dbReference type="GeneID" id="107484727"/>
<evidence type="ECO:0000313" key="4">
    <source>
        <dbReference type="Proteomes" id="UP000515211"/>
    </source>
</evidence>
<feature type="region of interest" description="Disordered" evidence="1">
    <location>
        <begin position="719"/>
        <end position="781"/>
    </location>
</feature>
<feature type="compositionally biased region" description="Basic and acidic residues" evidence="1">
    <location>
        <begin position="726"/>
        <end position="735"/>
    </location>
</feature>
<dbReference type="Pfam" id="PF03108">
    <property type="entry name" value="DBD_Tnp_Mut"/>
    <property type="match status" value="1"/>
</dbReference>
<reference evidence="4" key="1">
    <citation type="journal article" date="2016" name="Nat. Genet.">
        <title>The genome sequences of Arachis duranensis and Arachis ipaensis, the diploid ancestors of cultivated peanut.</title>
        <authorList>
            <person name="Bertioli D.J."/>
            <person name="Cannon S.B."/>
            <person name="Froenicke L."/>
            <person name="Huang G."/>
            <person name="Farmer A.D."/>
            <person name="Cannon E.K."/>
            <person name="Liu X."/>
            <person name="Gao D."/>
            <person name="Clevenger J."/>
            <person name="Dash S."/>
            <person name="Ren L."/>
            <person name="Moretzsohn M.C."/>
            <person name="Shirasawa K."/>
            <person name="Huang W."/>
            <person name="Vidigal B."/>
            <person name="Abernathy B."/>
            <person name="Chu Y."/>
            <person name="Niederhuth C.E."/>
            <person name="Umale P."/>
            <person name="Araujo A.C."/>
            <person name="Kozik A."/>
            <person name="Kim K.D."/>
            <person name="Burow M.D."/>
            <person name="Varshney R.K."/>
            <person name="Wang X."/>
            <person name="Zhang X."/>
            <person name="Barkley N."/>
            <person name="Guimaraes P.M."/>
            <person name="Isobe S."/>
            <person name="Guo B."/>
            <person name="Liao B."/>
            <person name="Stalker H.T."/>
            <person name="Schmitz R.J."/>
            <person name="Scheffler B.E."/>
            <person name="Leal-Bertioli S.C."/>
            <person name="Xun X."/>
            <person name="Jackson S.A."/>
            <person name="Michelmore R."/>
            <person name="Ozias-Akins P."/>
        </authorList>
    </citation>
    <scope>NUCLEOTIDE SEQUENCE [LARGE SCALE GENOMIC DNA]</scope>
    <source>
        <strain evidence="4">cv. V14167</strain>
    </source>
</reference>
<dbReference type="InterPro" id="IPR018289">
    <property type="entry name" value="MULE_transposase_dom"/>
</dbReference>
<organism evidence="4 5">
    <name type="scientific">Arachis duranensis</name>
    <name type="common">Wild peanut</name>
    <dbReference type="NCBI Taxonomy" id="130453"/>
    <lineage>
        <taxon>Eukaryota</taxon>
        <taxon>Viridiplantae</taxon>
        <taxon>Streptophyta</taxon>
        <taxon>Embryophyta</taxon>
        <taxon>Tracheophyta</taxon>
        <taxon>Spermatophyta</taxon>
        <taxon>Magnoliopsida</taxon>
        <taxon>eudicotyledons</taxon>
        <taxon>Gunneridae</taxon>
        <taxon>Pentapetalae</taxon>
        <taxon>rosids</taxon>
        <taxon>fabids</taxon>
        <taxon>Fabales</taxon>
        <taxon>Fabaceae</taxon>
        <taxon>Papilionoideae</taxon>
        <taxon>50 kb inversion clade</taxon>
        <taxon>dalbergioids sensu lato</taxon>
        <taxon>Dalbergieae</taxon>
        <taxon>Pterocarpus clade</taxon>
        <taxon>Arachis</taxon>
    </lineage>
</organism>
<evidence type="ECO:0000313" key="5">
    <source>
        <dbReference type="RefSeq" id="XP_015960755.1"/>
    </source>
</evidence>
<proteinExistence type="predicted"/>
<name>A0A6P4D215_ARADU</name>
<dbReference type="Pfam" id="PF10551">
    <property type="entry name" value="MULE"/>
    <property type="match status" value="1"/>
</dbReference>
<dbReference type="InterPro" id="IPR004332">
    <property type="entry name" value="Transposase_MuDR"/>
</dbReference>
<gene>
    <name evidence="5" type="primary">LOC107484727</name>
</gene>
<dbReference type="KEGG" id="adu:107484727"/>
<feature type="compositionally biased region" description="Acidic residues" evidence="1">
    <location>
        <begin position="196"/>
        <end position="216"/>
    </location>
</feature>
<evidence type="ECO:0000256" key="1">
    <source>
        <dbReference type="SAM" id="MobiDB-lite"/>
    </source>
</evidence>